<dbReference type="Proteomes" id="UP001066276">
    <property type="component" value="Chromosome 2_1"/>
</dbReference>
<feature type="region of interest" description="Disordered" evidence="1">
    <location>
        <begin position="1"/>
        <end position="105"/>
    </location>
</feature>
<comment type="caution">
    <text evidence="2">The sequence shown here is derived from an EMBL/GenBank/DDBJ whole genome shotgun (WGS) entry which is preliminary data.</text>
</comment>
<name>A0AAV7VAS3_PLEWA</name>
<protein>
    <submittedName>
        <fullName evidence="2">Uncharacterized protein</fullName>
    </submittedName>
</protein>
<keyword evidence="3" id="KW-1185">Reference proteome</keyword>
<reference evidence="2" key="1">
    <citation type="journal article" date="2022" name="bioRxiv">
        <title>Sequencing and chromosome-scale assembly of the giantPleurodeles waltlgenome.</title>
        <authorList>
            <person name="Brown T."/>
            <person name="Elewa A."/>
            <person name="Iarovenko S."/>
            <person name="Subramanian E."/>
            <person name="Araus A.J."/>
            <person name="Petzold A."/>
            <person name="Susuki M."/>
            <person name="Suzuki K.-i.T."/>
            <person name="Hayashi T."/>
            <person name="Toyoda A."/>
            <person name="Oliveira C."/>
            <person name="Osipova E."/>
            <person name="Leigh N.D."/>
            <person name="Simon A."/>
            <person name="Yun M.H."/>
        </authorList>
    </citation>
    <scope>NUCLEOTIDE SEQUENCE</scope>
    <source>
        <strain evidence="2">20211129_DDA</strain>
        <tissue evidence="2">Liver</tissue>
    </source>
</reference>
<evidence type="ECO:0000313" key="2">
    <source>
        <dbReference type="EMBL" id="KAJ1197184.1"/>
    </source>
</evidence>
<feature type="compositionally biased region" description="Basic and acidic residues" evidence="1">
    <location>
        <begin position="78"/>
        <end position="95"/>
    </location>
</feature>
<accession>A0AAV7VAS3</accession>
<evidence type="ECO:0000313" key="3">
    <source>
        <dbReference type="Proteomes" id="UP001066276"/>
    </source>
</evidence>
<gene>
    <name evidence="2" type="ORF">NDU88_001046</name>
</gene>
<evidence type="ECO:0000256" key="1">
    <source>
        <dbReference type="SAM" id="MobiDB-lite"/>
    </source>
</evidence>
<sequence>MAERGPACRSRVEGCSLLQRRGSHKRMGGWGVAAGKREGLTNERVGGVGPKGAQRRGKPGKQDSEEEGEGGRGRRGRSGGENEEKDTEWRWRGAETDLPAEAGSKDAPCYRATAAIRVGEGGSGSWEEGGLDE</sequence>
<organism evidence="2 3">
    <name type="scientific">Pleurodeles waltl</name>
    <name type="common">Iberian ribbed newt</name>
    <dbReference type="NCBI Taxonomy" id="8319"/>
    <lineage>
        <taxon>Eukaryota</taxon>
        <taxon>Metazoa</taxon>
        <taxon>Chordata</taxon>
        <taxon>Craniata</taxon>
        <taxon>Vertebrata</taxon>
        <taxon>Euteleostomi</taxon>
        <taxon>Amphibia</taxon>
        <taxon>Batrachia</taxon>
        <taxon>Caudata</taxon>
        <taxon>Salamandroidea</taxon>
        <taxon>Salamandridae</taxon>
        <taxon>Pleurodelinae</taxon>
        <taxon>Pleurodeles</taxon>
    </lineage>
</organism>
<dbReference type="AlphaFoldDB" id="A0AAV7VAS3"/>
<proteinExistence type="predicted"/>
<dbReference type="EMBL" id="JANPWB010000003">
    <property type="protein sequence ID" value="KAJ1197184.1"/>
    <property type="molecule type" value="Genomic_DNA"/>
</dbReference>